<keyword evidence="4 5" id="KW-0472">Membrane</keyword>
<evidence type="ECO:0000256" key="4">
    <source>
        <dbReference type="ARBA" id="ARBA00023136"/>
    </source>
</evidence>
<organism evidence="7 8">
    <name type="scientific">Cannabis sativa</name>
    <name type="common">Hemp</name>
    <name type="synonym">Marijuana</name>
    <dbReference type="NCBI Taxonomy" id="3483"/>
    <lineage>
        <taxon>Eukaryota</taxon>
        <taxon>Viridiplantae</taxon>
        <taxon>Streptophyta</taxon>
        <taxon>Embryophyta</taxon>
        <taxon>Tracheophyta</taxon>
        <taxon>Spermatophyta</taxon>
        <taxon>Magnoliopsida</taxon>
        <taxon>eudicotyledons</taxon>
        <taxon>Gunneridae</taxon>
        <taxon>Pentapetalae</taxon>
        <taxon>rosids</taxon>
        <taxon>fabids</taxon>
        <taxon>Rosales</taxon>
        <taxon>Cannabaceae</taxon>
        <taxon>Cannabis</taxon>
    </lineage>
</organism>
<dbReference type="AlphaFoldDB" id="A0A7J6H758"/>
<evidence type="ECO:0000256" key="5">
    <source>
        <dbReference type="SAM" id="Phobius"/>
    </source>
</evidence>
<keyword evidence="2 5" id="KW-0812">Transmembrane</keyword>
<dbReference type="GO" id="GO:0016020">
    <property type="term" value="C:membrane"/>
    <property type="evidence" value="ECO:0007669"/>
    <property type="project" value="UniProtKB-SubCell"/>
</dbReference>
<evidence type="ECO:0000256" key="1">
    <source>
        <dbReference type="ARBA" id="ARBA00004141"/>
    </source>
</evidence>
<sequence length="150" mass="16478">MDLVYCRCIAYTFGIYSSALKSSQGYNQSTLDTISVFKDIGANAGILSGVLYDAVTTQRWRSSSLGRWFSGPWVVLATGAAQFFVGYFFMWASIAGLISRPPVIVMCLFMFFRAHGQTFFNTTNVVTGAHNVSGYSGTIVGIMKVCKRET</sequence>
<dbReference type="PANTHER" id="PTHR21576:SF22">
    <property type="entry name" value="F25A4.25 PROTEIN"/>
    <property type="match status" value="1"/>
</dbReference>
<dbReference type="Proteomes" id="UP000525078">
    <property type="component" value="Unassembled WGS sequence"/>
</dbReference>
<accession>A0A7J6H758</accession>
<dbReference type="InterPro" id="IPR010658">
    <property type="entry name" value="Nodulin-like"/>
</dbReference>
<comment type="caution">
    <text evidence="7">The sequence shown here is derived from an EMBL/GenBank/DDBJ whole genome shotgun (WGS) entry which is preliminary data.</text>
</comment>
<keyword evidence="3 5" id="KW-1133">Transmembrane helix</keyword>
<dbReference type="Pfam" id="PF06813">
    <property type="entry name" value="Nodulin-like"/>
    <property type="match status" value="1"/>
</dbReference>
<proteinExistence type="predicted"/>
<name>A0A7J6H758_CANSA</name>
<protein>
    <recommendedName>
        <fullName evidence="6">Nodulin-like domain-containing protein</fullName>
    </recommendedName>
</protein>
<evidence type="ECO:0000313" key="8">
    <source>
        <dbReference type="Proteomes" id="UP000525078"/>
    </source>
</evidence>
<gene>
    <name evidence="7" type="ORF">F8388_019934</name>
</gene>
<reference evidence="7 8" key="1">
    <citation type="journal article" date="2020" name="bioRxiv">
        <title>Sequence and annotation of 42 cannabis genomes reveals extensive copy number variation in cannabinoid synthesis and pathogen resistance genes.</title>
        <authorList>
            <person name="Mckernan K.J."/>
            <person name="Helbert Y."/>
            <person name="Kane L.T."/>
            <person name="Ebling H."/>
            <person name="Zhang L."/>
            <person name="Liu B."/>
            <person name="Eaton Z."/>
            <person name="Mclaughlin S."/>
            <person name="Kingan S."/>
            <person name="Baybayan P."/>
            <person name="Concepcion G."/>
            <person name="Jordan M."/>
            <person name="Riva A."/>
            <person name="Barbazuk W."/>
            <person name="Harkins T."/>
        </authorList>
    </citation>
    <scope>NUCLEOTIDE SEQUENCE [LARGE SCALE GENOMIC DNA]</scope>
    <source>
        <strain evidence="8">cv. Jamaican Lion 4</strain>
        <tissue evidence="7">Leaf</tissue>
    </source>
</reference>
<evidence type="ECO:0000259" key="6">
    <source>
        <dbReference type="Pfam" id="PF06813"/>
    </source>
</evidence>
<feature type="transmembrane region" description="Helical" evidence="5">
    <location>
        <begin position="91"/>
        <end position="112"/>
    </location>
</feature>
<feature type="domain" description="Nodulin-like" evidence="6">
    <location>
        <begin position="9"/>
        <end position="144"/>
    </location>
</feature>
<dbReference type="PANTHER" id="PTHR21576">
    <property type="entry name" value="UNCHARACTERIZED NODULIN-LIKE PROTEIN"/>
    <property type="match status" value="1"/>
</dbReference>
<dbReference type="EMBL" id="JAATIP010000029">
    <property type="protein sequence ID" value="KAF4390279.1"/>
    <property type="molecule type" value="Genomic_DNA"/>
</dbReference>
<evidence type="ECO:0000313" key="7">
    <source>
        <dbReference type="EMBL" id="KAF4390279.1"/>
    </source>
</evidence>
<evidence type="ECO:0000256" key="2">
    <source>
        <dbReference type="ARBA" id="ARBA00022692"/>
    </source>
</evidence>
<evidence type="ECO:0000256" key="3">
    <source>
        <dbReference type="ARBA" id="ARBA00022989"/>
    </source>
</evidence>
<comment type="subcellular location">
    <subcellularLocation>
        <location evidence="1">Membrane</location>
        <topology evidence="1">Multi-pass membrane protein</topology>
    </subcellularLocation>
</comment>
<feature type="transmembrane region" description="Helical" evidence="5">
    <location>
        <begin position="68"/>
        <end position="85"/>
    </location>
</feature>